<evidence type="ECO:0000313" key="3">
    <source>
        <dbReference type="Proteomes" id="UP000177626"/>
    </source>
</evidence>
<dbReference type="EMBL" id="MHKQ01000016">
    <property type="protein sequence ID" value="OGY93832.1"/>
    <property type="molecule type" value="Genomic_DNA"/>
</dbReference>
<dbReference type="PROSITE" id="PS50042">
    <property type="entry name" value="CNMP_BINDING_3"/>
    <property type="match status" value="1"/>
</dbReference>
<dbReference type="SUPFAM" id="SSF55781">
    <property type="entry name" value="GAF domain-like"/>
    <property type="match status" value="1"/>
</dbReference>
<comment type="caution">
    <text evidence="2">The sequence shown here is derived from an EMBL/GenBank/DDBJ whole genome shotgun (WGS) entry which is preliminary data.</text>
</comment>
<sequence>MSKMEIKNIPLFKNLTSEELDLVKTFLIDTKYKQDDLIFTKGKIRDKIIIVDEGLVVLEAELKGPKTIALFKQGDSLGEMALIDNSSHHNYNVKVVSPNFSGWELSSYNWYTIIKKAPQLAEKVYQNIARNLKNRLNHANNKLVTLFTTGKMIGSYNSFNELSGAIVDIIQNIIPFDRALFLTYSPETKKALVHKSLGYPNIKEGQYIDAHKDHVLNLLVKEPGTSVFDFDTWPKGSSDLPYKCNNLIISPIHVKNRVFGFIILGDRSDKSNFSVNNKILLQAIASQLAPAIEDMIWEKFSSAQAEIKEIYIDPFVKY</sequence>
<dbReference type="SUPFAM" id="SSF51206">
    <property type="entry name" value="cAMP-binding domain-like"/>
    <property type="match status" value="1"/>
</dbReference>
<gene>
    <name evidence="2" type="ORF">A2406_00575</name>
</gene>
<dbReference type="Pfam" id="PF00027">
    <property type="entry name" value="cNMP_binding"/>
    <property type="match status" value="1"/>
</dbReference>
<dbReference type="Gene3D" id="3.30.450.40">
    <property type="match status" value="1"/>
</dbReference>
<accession>A0A1G2BXG3</accession>
<protein>
    <recommendedName>
        <fullName evidence="1">Cyclic nucleotide-binding domain-containing protein</fullName>
    </recommendedName>
</protein>
<reference evidence="2 3" key="1">
    <citation type="journal article" date="2016" name="Nat. Commun.">
        <title>Thousands of microbial genomes shed light on interconnected biogeochemical processes in an aquifer system.</title>
        <authorList>
            <person name="Anantharaman K."/>
            <person name="Brown C.T."/>
            <person name="Hug L.A."/>
            <person name="Sharon I."/>
            <person name="Castelle C.J."/>
            <person name="Probst A.J."/>
            <person name="Thomas B.C."/>
            <person name="Singh A."/>
            <person name="Wilkins M.J."/>
            <person name="Karaoz U."/>
            <person name="Brodie E.L."/>
            <person name="Williams K.H."/>
            <person name="Hubbard S.S."/>
            <person name="Banfield J.F."/>
        </authorList>
    </citation>
    <scope>NUCLEOTIDE SEQUENCE [LARGE SCALE GENOMIC DNA]</scope>
</reference>
<dbReference type="AlphaFoldDB" id="A0A1G2BXG3"/>
<feature type="domain" description="Cyclic nucleotide-binding" evidence="1">
    <location>
        <begin position="11"/>
        <end position="131"/>
    </location>
</feature>
<evidence type="ECO:0000313" key="2">
    <source>
        <dbReference type="EMBL" id="OGY93832.1"/>
    </source>
</evidence>
<dbReference type="Gene3D" id="2.60.120.10">
    <property type="entry name" value="Jelly Rolls"/>
    <property type="match status" value="1"/>
</dbReference>
<dbReference type="InterPro" id="IPR000595">
    <property type="entry name" value="cNMP-bd_dom"/>
</dbReference>
<name>A0A1G2BXG3_9BACT</name>
<organism evidence="2 3">
    <name type="scientific">Candidatus Komeilibacteria bacterium RIFOXYC1_FULL_37_11</name>
    <dbReference type="NCBI Taxonomy" id="1798555"/>
    <lineage>
        <taxon>Bacteria</taxon>
        <taxon>Candidatus Komeiliibacteriota</taxon>
    </lineage>
</organism>
<dbReference type="InterPro" id="IPR014710">
    <property type="entry name" value="RmlC-like_jellyroll"/>
</dbReference>
<dbReference type="Proteomes" id="UP000177626">
    <property type="component" value="Unassembled WGS sequence"/>
</dbReference>
<dbReference type="InterPro" id="IPR018490">
    <property type="entry name" value="cNMP-bd_dom_sf"/>
</dbReference>
<proteinExistence type="predicted"/>
<dbReference type="InterPro" id="IPR029016">
    <property type="entry name" value="GAF-like_dom_sf"/>
</dbReference>
<dbReference type="CDD" id="cd00038">
    <property type="entry name" value="CAP_ED"/>
    <property type="match status" value="1"/>
</dbReference>
<evidence type="ECO:0000259" key="1">
    <source>
        <dbReference type="PROSITE" id="PS50042"/>
    </source>
</evidence>